<proteinExistence type="predicted"/>
<protein>
    <submittedName>
        <fullName evidence="1">Uncharacterized protein</fullName>
    </submittedName>
</protein>
<reference evidence="1" key="1">
    <citation type="submission" date="2018-02" db="EMBL/GenBank/DDBJ databases">
        <title>Rhizophora mucronata_Transcriptome.</title>
        <authorList>
            <person name="Meera S.P."/>
            <person name="Sreeshan A."/>
            <person name="Augustine A."/>
        </authorList>
    </citation>
    <scope>NUCLEOTIDE SEQUENCE</scope>
    <source>
        <tissue evidence="1">Leaf</tissue>
    </source>
</reference>
<dbReference type="AlphaFoldDB" id="A0A2P2QSZ8"/>
<evidence type="ECO:0000313" key="1">
    <source>
        <dbReference type="EMBL" id="MBX70113.1"/>
    </source>
</evidence>
<organism evidence="1">
    <name type="scientific">Rhizophora mucronata</name>
    <name type="common">Asiatic mangrove</name>
    <dbReference type="NCBI Taxonomy" id="61149"/>
    <lineage>
        <taxon>Eukaryota</taxon>
        <taxon>Viridiplantae</taxon>
        <taxon>Streptophyta</taxon>
        <taxon>Embryophyta</taxon>
        <taxon>Tracheophyta</taxon>
        <taxon>Spermatophyta</taxon>
        <taxon>Magnoliopsida</taxon>
        <taxon>eudicotyledons</taxon>
        <taxon>Gunneridae</taxon>
        <taxon>Pentapetalae</taxon>
        <taxon>rosids</taxon>
        <taxon>fabids</taxon>
        <taxon>Malpighiales</taxon>
        <taxon>Rhizophoraceae</taxon>
        <taxon>Rhizophora</taxon>
    </lineage>
</organism>
<sequence>MGASVSIQFDDFFGLNGFVLVLVDRSKGLNFVQYCLCPRPLQIFCITLMTVEI</sequence>
<name>A0A2P2QSZ8_RHIMU</name>
<dbReference type="EMBL" id="GGEC01089629">
    <property type="protein sequence ID" value="MBX70113.1"/>
    <property type="molecule type" value="Transcribed_RNA"/>
</dbReference>
<accession>A0A2P2QSZ8</accession>